<comment type="caution">
    <text evidence="2">The sequence shown here is derived from an EMBL/GenBank/DDBJ whole genome shotgun (WGS) entry which is preliminary data.</text>
</comment>
<evidence type="ECO:0000259" key="1">
    <source>
        <dbReference type="Pfam" id="PF22262"/>
    </source>
</evidence>
<sequence>MSSSISSLARSDGWDRALEDVASAQVTILPEWGTSDCMMSACEAINAVVGVDPLEEFRGRYKTEVGAAKKMRGLGCNHVKDLFEIHIGLEPVNRFAARRGDVGVIVINGEFVAGFVCSLGFAIKQPHGTIFLPVSEIEQAYKVGA</sequence>
<name>A0AAE5VRT1_9HYPH</name>
<protein>
    <recommendedName>
        <fullName evidence="1">DUF6950 domain-containing protein</fullName>
    </recommendedName>
</protein>
<dbReference type="GeneID" id="86878260"/>
<feature type="domain" description="DUF6950" evidence="1">
    <location>
        <begin position="10"/>
        <end position="143"/>
    </location>
</feature>
<proteinExistence type="predicted"/>
<dbReference type="RefSeq" id="WP_103656871.1">
    <property type="nucleotide sequence ID" value="NZ_NXEJ01000001.1"/>
</dbReference>
<reference evidence="2 3" key="1">
    <citation type="journal article" date="2018" name="Syst. Appl. Microbiol.">
        <title>Agrobacterium rosae sp. nov., isolated from galls on different agricultural crops.</title>
        <authorList>
            <person name="Kuzmanovic N."/>
            <person name="Pulawska J."/>
            <person name="Smalla K."/>
            <person name="Nesme X."/>
        </authorList>
    </citation>
    <scope>NUCLEOTIDE SEQUENCE [LARGE SCALE GENOMIC DNA]</scope>
    <source>
        <strain evidence="2 3">NCPPB 1650</strain>
    </source>
</reference>
<gene>
    <name evidence="2" type="ORF">CPJ18_02600</name>
</gene>
<dbReference type="Proteomes" id="UP000237447">
    <property type="component" value="Unassembled WGS sequence"/>
</dbReference>
<dbReference type="EMBL" id="NXEJ01000001">
    <property type="protein sequence ID" value="POO54404.1"/>
    <property type="molecule type" value="Genomic_DNA"/>
</dbReference>
<dbReference type="AlphaFoldDB" id="A0AAE5VRT1"/>
<evidence type="ECO:0000313" key="2">
    <source>
        <dbReference type="EMBL" id="POO54404.1"/>
    </source>
</evidence>
<dbReference type="InterPro" id="IPR053802">
    <property type="entry name" value="DUF6950"/>
</dbReference>
<evidence type="ECO:0000313" key="3">
    <source>
        <dbReference type="Proteomes" id="UP000237447"/>
    </source>
</evidence>
<dbReference type="Pfam" id="PF22262">
    <property type="entry name" value="DUF6950"/>
    <property type="match status" value="1"/>
</dbReference>
<organism evidence="2 3">
    <name type="scientific">Agrobacterium rosae</name>
    <dbReference type="NCBI Taxonomy" id="1972867"/>
    <lineage>
        <taxon>Bacteria</taxon>
        <taxon>Pseudomonadati</taxon>
        <taxon>Pseudomonadota</taxon>
        <taxon>Alphaproteobacteria</taxon>
        <taxon>Hyphomicrobiales</taxon>
        <taxon>Rhizobiaceae</taxon>
        <taxon>Rhizobium/Agrobacterium group</taxon>
        <taxon>Agrobacterium</taxon>
    </lineage>
</organism>
<accession>A0AAE5VRT1</accession>